<dbReference type="Proteomes" id="UP000567179">
    <property type="component" value="Unassembled WGS sequence"/>
</dbReference>
<organism evidence="3 4">
    <name type="scientific">Psilocybe cf. subviscida</name>
    <dbReference type="NCBI Taxonomy" id="2480587"/>
    <lineage>
        <taxon>Eukaryota</taxon>
        <taxon>Fungi</taxon>
        <taxon>Dikarya</taxon>
        <taxon>Basidiomycota</taxon>
        <taxon>Agaricomycotina</taxon>
        <taxon>Agaricomycetes</taxon>
        <taxon>Agaricomycetidae</taxon>
        <taxon>Agaricales</taxon>
        <taxon>Agaricineae</taxon>
        <taxon>Strophariaceae</taxon>
        <taxon>Psilocybe</taxon>
    </lineage>
</organism>
<feature type="transmembrane region" description="Helical" evidence="2">
    <location>
        <begin position="21"/>
        <end position="47"/>
    </location>
</feature>
<feature type="transmembrane region" description="Helical" evidence="2">
    <location>
        <begin position="59"/>
        <end position="80"/>
    </location>
</feature>
<proteinExistence type="predicted"/>
<feature type="compositionally biased region" description="Basic and acidic residues" evidence="1">
    <location>
        <begin position="286"/>
        <end position="303"/>
    </location>
</feature>
<gene>
    <name evidence="3" type="ORF">D9619_001743</name>
</gene>
<comment type="caution">
    <text evidence="3">The sequence shown here is derived from an EMBL/GenBank/DDBJ whole genome shotgun (WGS) entry which is preliminary data.</text>
</comment>
<feature type="transmembrane region" description="Helical" evidence="2">
    <location>
        <begin position="92"/>
        <end position="113"/>
    </location>
</feature>
<reference evidence="3 4" key="1">
    <citation type="journal article" date="2020" name="ISME J.">
        <title>Uncovering the hidden diversity of litter-decomposition mechanisms in mushroom-forming fungi.</title>
        <authorList>
            <person name="Floudas D."/>
            <person name="Bentzer J."/>
            <person name="Ahren D."/>
            <person name="Johansson T."/>
            <person name="Persson P."/>
            <person name="Tunlid A."/>
        </authorList>
    </citation>
    <scope>NUCLEOTIDE SEQUENCE [LARGE SCALE GENOMIC DNA]</scope>
    <source>
        <strain evidence="3 4">CBS 101986</strain>
    </source>
</reference>
<sequence length="311" mass="34787">MAFSYRRLFFGGNTFCCCLPVRLGMIVLTTLTCLIAGLLSIIIWFEVSSTKYMSPAERAAFVLAGLSETILFVASILGLVGAIVRKQNFTQIYAYTLYTHFFLNILVIAYFSYEVARATSNTEKVACIAAIKDAQAQQQCTDLLSFATWVYVTIAGTILLLELYGSIIVARYVNQLQREKREARAFRSDTDQAFQLKARDGHQYTKLPDPESHATLPILDPSYLGPSSVEFDPYADERPTHEPTRAPYYDNTTYDAAPPPIDEGYGGGTWTHDGIAQEEKAKLKLRDLEEEARSIRTDEHHVGNDSPPPKV</sequence>
<keyword evidence="2" id="KW-1133">Transmembrane helix</keyword>
<evidence type="ECO:0000313" key="3">
    <source>
        <dbReference type="EMBL" id="KAF5321103.1"/>
    </source>
</evidence>
<dbReference type="EMBL" id="JAACJJ010000028">
    <property type="protein sequence ID" value="KAF5321103.1"/>
    <property type="molecule type" value="Genomic_DNA"/>
</dbReference>
<dbReference type="AlphaFoldDB" id="A0A8H5F2M8"/>
<name>A0A8H5F2M8_9AGAR</name>
<protein>
    <submittedName>
        <fullName evidence="3">Uncharacterized protein</fullName>
    </submittedName>
</protein>
<keyword evidence="4" id="KW-1185">Reference proteome</keyword>
<keyword evidence="2" id="KW-0812">Transmembrane</keyword>
<dbReference type="OrthoDB" id="3249582at2759"/>
<evidence type="ECO:0000313" key="4">
    <source>
        <dbReference type="Proteomes" id="UP000567179"/>
    </source>
</evidence>
<feature type="transmembrane region" description="Helical" evidence="2">
    <location>
        <begin position="149"/>
        <end position="173"/>
    </location>
</feature>
<keyword evidence="2" id="KW-0472">Membrane</keyword>
<accession>A0A8H5F2M8</accession>
<evidence type="ECO:0000256" key="1">
    <source>
        <dbReference type="SAM" id="MobiDB-lite"/>
    </source>
</evidence>
<feature type="region of interest" description="Disordered" evidence="1">
    <location>
        <begin position="286"/>
        <end position="311"/>
    </location>
</feature>
<feature type="region of interest" description="Disordered" evidence="1">
    <location>
        <begin position="229"/>
        <end position="252"/>
    </location>
</feature>
<feature type="compositionally biased region" description="Basic and acidic residues" evidence="1">
    <location>
        <begin position="235"/>
        <end position="244"/>
    </location>
</feature>
<evidence type="ECO:0000256" key="2">
    <source>
        <dbReference type="SAM" id="Phobius"/>
    </source>
</evidence>